<proteinExistence type="predicted"/>
<evidence type="ECO:0000256" key="1">
    <source>
        <dbReference type="SAM" id="Phobius"/>
    </source>
</evidence>
<keyword evidence="1" id="KW-0472">Membrane</keyword>
<organism evidence="2 3">
    <name type="scientific">Prochlorococcus marinus (strain MIT 9303)</name>
    <dbReference type="NCBI Taxonomy" id="59922"/>
    <lineage>
        <taxon>Bacteria</taxon>
        <taxon>Bacillati</taxon>
        <taxon>Cyanobacteriota</taxon>
        <taxon>Cyanophyceae</taxon>
        <taxon>Synechococcales</taxon>
        <taxon>Prochlorococcaceae</taxon>
        <taxon>Prochlorococcus</taxon>
    </lineage>
</organism>
<dbReference type="Proteomes" id="UP000002274">
    <property type="component" value="Chromosome"/>
</dbReference>
<dbReference type="KEGG" id="pmf:P9303_07851"/>
<sequence length="49" mass="5302">MFSPLFAMALNLSPLAIGVIVVATVLVLGANVFFGIQQRQEQLNDQAKK</sequence>
<evidence type="ECO:0000313" key="2">
    <source>
        <dbReference type="EMBL" id="ABM77536.1"/>
    </source>
</evidence>
<evidence type="ECO:0000313" key="3">
    <source>
        <dbReference type="Proteomes" id="UP000002274"/>
    </source>
</evidence>
<name>A2C7S6_PROM3</name>
<keyword evidence="1" id="KW-1133">Transmembrane helix</keyword>
<dbReference type="HOGENOM" id="CLU_3139458_0_0_3"/>
<dbReference type="STRING" id="59922.P9303_07851"/>
<dbReference type="EMBL" id="CP000554">
    <property type="protein sequence ID" value="ABM77536.1"/>
    <property type="molecule type" value="Genomic_DNA"/>
</dbReference>
<dbReference type="AlphaFoldDB" id="A2C7S6"/>
<feature type="transmembrane region" description="Helical" evidence="1">
    <location>
        <begin position="12"/>
        <end position="34"/>
    </location>
</feature>
<accession>A2C7S6</accession>
<protein>
    <submittedName>
        <fullName evidence="2">Uncharacterized protein</fullName>
    </submittedName>
</protein>
<keyword evidence="1" id="KW-0812">Transmembrane</keyword>
<gene>
    <name evidence="2" type="ordered locus">P9303_07851</name>
</gene>
<reference evidence="2 3" key="1">
    <citation type="journal article" date="2007" name="PLoS Genet.">
        <title>Patterns and implications of gene gain and loss in the evolution of Prochlorococcus.</title>
        <authorList>
            <person name="Kettler G.C."/>
            <person name="Martiny A.C."/>
            <person name="Huang K."/>
            <person name="Zucker J."/>
            <person name="Coleman M.L."/>
            <person name="Rodrigue S."/>
            <person name="Chen F."/>
            <person name="Lapidus A."/>
            <person name="Ferriera S."/>
            <person name="Johnson J."/>
            <person name="Steglich C."/>
            <person name="Church G.M."/>
            <person name="Richardson P."/>
            <person name="Chisholm S.W."/>
        </authorList>
    </citation>
    <scope>NUCLEOTIDE SEQUENCE [LARGE SCALE GENOMIC DNA]</scope>
    <source>
        <strain evidence="2 3">MIT 9303</strain>
    </source>
</reference>